<evidence type="ECO:0000256" key="1">
    <source>
        <dbReference type="SAM" id="Phobius"/>
    </source>
</evidence>
<keyword evidence="1" id="KW-0472">Membrane</keyword>
<dbReference type="AlphaFoldDB" id="A0A917XID8"/>
<protein>
    <submittedName>
        <fullName evidence="2">Uncharacterized protein</fullName>
    </submittedName>
</protein>
<feature type="transmembrane region" description="Helical" evidence="1">
    <location>
        <begin position="30"/>
        <end position="47"/>
    </location>
</feature>
<evidence type="ECO:0000313" key="3">
    <source>
        <dbReference type="Proteomes" id="UP000653411"/>
    </source>
</evidence>
<keyword evidence="3" id="KW-1185">Reference proteome</keyword>
<dbReference type="RefSeq" id="WP_189266453.1">
    <property type="nucleotide sequence ID" value="NZ_BMML01000017.1"/>
</dbReference>
<sequence length="53" mass="5587">MSVPLKEEAAGRPVPVTVEGAVQAEFDDGLVPPLLVAFPGAVTLLFLRGRQRA</sequence>
<reference evidence="2" key="2">
    <citation type="submission" date="2020-09" db="EMBL/GenBank/DDBJ databases">
        <authorList>
            <person name="Sun Q."/>
            <person name="Zhou Y."/>
        </authorList>
    </citation>
    <scope>NUCLEOTIDE SEQUENCE</scope>
    <source>
        <strain evidence="2">CGMCC 4.7110</strain>
    </source>
</reference>
<reference evidence="2" key="1">
    <citation type="journal article" date="2014" name="Int. J. Syst. Evol. Microbiol.">
        <title>Complete genome sequence of Corynebacterium casei LMG S-19264T (=DSM 44701T), isolated from a smear-ripened cheese.</title>
        <authorList>
            <consortium name="US DOE Joint Genome Institute (JGI-PGF)"/>
            <person name="Walter F."/>
            <person name="Albersmeier A."/>
            <person name="Kalinowski J."/>
            <person name="Ruckert C."/>
        </authorList>
    </citation>
    <scope>NUCLEOTIDE SEQUENCE</scope>
    <source>
        <strain evidence="2">CGMCC 4.7110</strain>
    </source>
</reference>
<keyword evidence="1" id="KW-0812">Transmembrane</keyword>
<organism evidence="2 3">
    <name type="scientific">Streptomyces fuscichromogenes</name>
    <dbReference type="NCBI Taxonomy" id="1324013"/>
    <lineage>
        <taxon>Bacteria</taxon>
        <taxon>Bacillati</taxon>
        <taxon>Actinomycetota</taxon>
        <taxon>Actinomycetes</taxon>
        <taxon>Kitasatosporales</taxon>
        <taxon>Streptomycetaceae</taxon>
        <taxon>Streptomyces</taxon>
    </lineage>
</organism>
<accession>A0A917XID8</accession>
<comment type="caution">
    <text evidence="2">The sequence shown here is derived from an EMBL/GenBank/DDBJ whole genome shotgun (WGS) entry which is preliminary data.</text>
</comment>
<keyword evidence="1" id="KW-1133">Transmembrane helix</keyword>
<gene>
    <name evidence="2" type="ORF">GCM10011578_065200</name>
</gene>
<evidence type="ECO:0000313" key="2">
    <source>
        <dbReference type="EMBL" id="GGN28884.1"/>
    </source>
</evidence>
<name>A0A917XID8_9ACTN</name>
<dbReference type="Proteomes" id="UP000653411">
    <property type="component" value="Unassembled WGS sequence"/>
</dbReference>
<proteinExistence type="predicted"/>
<dbReference type="EMBL" id="BMML01000017">
    <property type="protein sequence ID" value="GGN28884.1"/>
    <property type="molecule type" value="Genomic_DNA"/>
</dbReference>